<feature type="compositionally biased region" description="Basic and acidic residues" evidence="1">
    <location>
        <begin position="31"/>
        <end position="40"/>
    </location>
</feature>
<reference evidence="2 3" key="1">
    <citation type="journal article" date="2024" name="IMA Fungus">
        <title>IMA Genome - F19 : A genome assembly and annotation guide to empower mycologists, including annotated draft genome sequences of Ceratocystis pirilliformis, Diaporthe australafricana, Fusarium ophioides, Paecilomyces lecythidis, and Sporothrix stenoceras.</title>
        <authorList>
            <person name="Aylward J."/>
            <person name="Wilson A.M."/>
            <person name="Visagie C.M."/>
            <person name="Spraker J."/>
            <person name="Barnes I."/>
            <person name="Buitendag C."/>
            <person name="Ceriani C."/>
            <person name="Del Mar Angel L."/>
            <person name="du Plessis D."/>
            <person name="Fuchs T."/>
            <person name="Gasser K."/>
            <person name="Kramer D."/>
            <person name="Li W."/>
            <person name="Munsamy K."/>
            <person name="Piso A."/>
            <person name="Price J.L."/>
            <person name="Sonnekus B."/>
            <person name="Thomas C."/>
            <person name="van der Nest A."/>
            <person name="van Dijk A."/>
            <person name="van Heerden A."/>
            <person name="van Vuuren N."/>
            <person name="Yilmaz N."/>
            <person name="Duong T.A."/>
            <person name="van der Merwe N.A."/>
            <person name="Wingfield M.J."/>
            <person name="Wingfield B.D."/>
        </authorList>
    </citation>
    <scope>NUCLEOTIDE SEQUENCE [LARGE SCALE GENOMIC DNA]</scope>
    <source>
        <strain evidence="2 3">CMW 18300</strain>
    </source>
</reference>
<feature type="compositionally biased region" description="Basic and acidic residues" evidence="1">
    <location>
        <begin position="145"/>
        <end position="183"/>
    </location>
</feature>
<evidence type="ECO:0000256" key="1">
    <source>
        <dbReference type="SAM" id="MobiDB-lite"/>
    </source>
</evidence>
<dbReference type="PANTHER" id="PTHR28307:SF1">
    <property type="entry name" value="PAL1 CELL MORPHOLOGY PROTEIN"/>
    <property type="match status" value="1"/>
</dbReference>
<dbReference type="Pfam" id="PF08316">
    <property type="entry name" value="Pal1"/>
    <property type="match status" value="1"/>
</dbReference>
<accession>A0ABR3Y2N1</accession>
<protein>
    <recommendedName>
        <fullName evidence="4">Pal1 cell morphology protein</fullName>
    </recommendedName>
</protein>
<dbReference type="Proteomes" id="UP001583177">
    <property type="component" value="Unassembled WGS sequence"/>
</dbReference>
<dbReference type="PANTHER" id="PTHR28307">
    <property type="entry name" value="PROTEIN PAL1"/>
    <property type="match status" value="1"/>
</dbReference>
<dbReference type="EMBL" id="JAWRVE010000004">
    <property type="protein sequence ID" value="KAL1882146.1"/>
    <property type="molecule type" value="Genomic_DNA"/>
</dbReference>
<evidence type="ECO:0000313" key="3">
    <source>
        <dbReference type="Proteomes" id="UP001583177"/>
    </source>
</evidence>
<evidence type="ECO:0000313" key="2">
    <source>
        <dbReference type="EMBL" id="KAL1882146.1"/>
    </source>
</evidence>
<feature type="region of interest" description="Disordered" evidence="1">
    <location>
        <begin position="1"/>
        <end position="47"/>
    </location>
</feature>
<feature type="compositionally biased region" description="Basic residues" evidence="1">
    <location>
        <begin position="21"/>
        <end position="30"/>
    </location>
</feature>
<evidence type="ECO:0008006" key="4">
    <source>
        <dbReference type="Google" id="ProtNLM"/>
    </source>
</evidence>
<proteinExistence type="predicted"/>
<feature type="compositionally biased region" description="Basic and acidic residues" evidence="1">
    <location>
        <begin position="224"/>
        <end position="233"/>
    </location>
</feature>
<sequence>MSLLDTPPSYDSSLRRTKSDRAHRRPKPKKYVADTIDKLDTTPFGGPYHHGGPYDATMRSFNLNSKFSPVAAVREGNKAAWKATPREAKLDALLKGRPLDSVASVPPGERALNGEELMDYEYSTDMLRDPHAGGGAYGQWPGVKYHPDDLKGKGEPGFTMDRERRAKEGVARSQSVRERRGEYEMVPQRPRGGSGGHRSKDPGPEPPSVLVRQRSSSAAASSSRPKDFVDGLKRRVGSLRHR</sequence>
<comment type="caution">
    <text evidence="2">The sequence shown here is derived from an EMBL/GenBank/DDBJ whole genome shotgun (WGS) entry which is preliminary data.</text>
</comment>
<gene>
    <name evidence="2" type="ORF">Daus18300_000631</name>
</gene>
<dbReference type="InterPro" id="IPR013226">
    <property type="entry name" value="Pal1"/>
</dbReference>
<feature type="region of interest" description="Disordered" evidence="1">
    <location>
        <begin position="138"/>
        <end position="242"/>
    </location>
</feature>
<organism evidence="2 3">
    <name type="scientific">Diaporthe australafricana</name>
    <dbReference type="NCBI Taxonomy" id="127596"/>
    <lineage>
        <taxon>Eukaryota</taxon>
        <taxon>Fungi</taxon>
        <taxon>Dikarya</taxon>
        <taxon>Ascomycota</taxon>
        <taxon>Pezizomycotina</taxon>
        <taxon>Sordariomycetes</taxon>
        <taxon>Sordariomycetidae</taxon>
        <taxon>Diaporthales</taxon>
        <taxon>Diaporthaceae</taxon>
        <taxon>Diaporthe</taxon>
    </lineage>
</organism>
<keyword evidence="3" id="KW-1185">Reference proteome</keyword>
<name>A0ABR3Y2N1_9PEZI</name>